<dbReference type="Proteomes" id="UP000176260">
    <property type="component" value="Unassembled WGS sequence"/>
</dbReference>
<dbReference type="SUPFAM" id="SSF63446">
    <property type="entry name" value="Type I dockerin domain"/>
    <property type="match status" value="2"/>
</dbReference>
<dbReference type="Gene3D" id="1.10.1330.10">
    <property type="entry name" value="Dockerin domain"/>
    <property type="match status" value="1"/>
</dbReference>
<dbReference type="EMBL" id="MHIA01000016">
    <property type="protein sequence ID" value="OGY42228.1"/>
    <property type="molecule type" value="Genomic_DNA"/>
</dbReference>
<evidence type="ECO:0000313" key="4">
    <source>
        <dbReference type="Proteomes" id="UP000176260"/>
    </source>
</evidence>
<dbReference type="InterPro" id="IPR032179">
    <property type="entry name" value="Cry22Aa_Ig-like"/>
</dbReference>
<dbReference type="AlphaFoldDB" id="A0A1G1XQD7"/>
<evidence type="ECO:0000256" key="1">
    <source>
        <dbReference type="ARBA" id="ARBA00022999"/>
    </source>
</evidence>
<dbReference type="PROSITE" id="PS51257">
    <property type="entry name" value="PROKAR_LIPOPROTEIN"/>
    <property type="match status" value="1"/>
</dbReference>
<evidence type="ECO:0000259" key="2">
    <source>
        <dbReference type="Pfam" id="PF16403"/>
    </source>
</evidence>
<proteinExistence type="predicted"/>
<feature type="domain" description="Pesticidal crystal protein Cry22Aa Ig-like" evidence="2">
    <location>
        <begin position="276"/>
        <end position="349"/>
    </location>
</feature>
<dbReference type="GO" id="GO:0001784">
    <property type="term" value="F:phosphotyrosine residue binding"/>
    <property type="evidence" value="ECO:0007669"/>
    <property type="project" value="TreeGrafter"/>
</dbReference>
<dbReference type="Gene3D" id="2.60.40.10">
    <property type="entry name" value="Immunoglobulins"/>
    <property type="match status" value="2"/>
</dbReference>
<name>A0A1G1XQD7_9BACT</name>
<dbReference type="InterPro" id="IPR051846">
    <property type="entry name" value="SH2_domain_adapters"/>
</dbReference>
<dbReference type="Pfam" id="PF16403">
    <property type="entry name" value="Bact_surface_Ig-like"/>
    <property type="match status" value="2"/>
</dbReference>
<protein>
    <recommendedName>
        <fullName evidence="2">Pesticidal crystal protein Cry22Aa Ig-like domain-containing protein</fullName>
    </recommendedName>
</protein>
<dbReference type="PANTHER" id="PTHR15127:SF32">
    <property type="entry name" value="HEAVYWEIGHT, ISOFORM A"/>
    <property type="match status" value="1"/>
</dbReference>
<dbReference type="InterPro" id="IPR036439">
    <property type="entry name" value="Dockerin_dom_sf"/>
</dbReference>
<accession>A0A1G1XQD7</accession>
<organism evidence="3 4">
    <name type="scientific">Candidatus Buchananbacteria bacterium RBG_13_39_9</name>
    <dbReference type="NCBI Taxonomy" id="1797531"/>
    <lineage>
        <taxon>Bacteria</taxon>
        <taxon>Candidatus Buchananiibacteriota</taxon>
    </lineage>
</organism>
<feature type="domain" description="Pesticidal crystal protein Cry22Aa Ig-like" evidence="2">
    <location>
        <begin position="195"/>
        <end position="268"/>
    </location>
</feature>
<dbReference type="PANTHER" id="PTHR15127">
    <property type="entry name" value="HEAVYWEIGHT, ISOFORM A"/>
    <property type="match status" value="1"/>
</dbReference>
<keyword evidence="1" id="KW-0727">SH2 domain</keyword>
<sequence>MLKRFNSLLIGLLLISCLVIIGAPEVKAFIIFPETAACNALPGVMGDLNRDGVINDFDQVIVDKIVAGQDIYNPCGDFDENAGIDATDSSNMQTLILDIQAGNVTPPAALLYDYSFYDPYNYPGCGRVLGDANGDGISNYQDTDIVREMIAGWIPTHLCGDLDKDGIVSPSDHHIVTAVAIGLGNQFTRYDKPIINLVGSNVINLQVFTPYTEPGATATDNQDGDLTAALITDNSAVNTSVTGTYQVTYNVTDSDGNNAIEVIRFINVQDTTKPVITLVGANPQFIIKGNPYTELGATAADNYDGNLTASIVINAAAVNTSVYGTYTVTYNVTDSSGNVANQVSRTVRVVGSGSSSGGGGSYADTTPPANCSVSINNNAEKTDSLNVVLTLNATDATKMMISNAADFSGAAYEDYAMSKGWALTGSVGTKTVYVKFADQAGNEATPVSDSIILETPNEPIINSELPEGEVLGAKYVDERELQLVQIYDDAHYIWPGDTNLLLGYMNANRDLALEQSMSLKYSAILGSNVKLALGGLEVFNTAAITNFLAYGTKTTLALGAGERAGVLNSYKAAFSKLPKSEEDWRDAIKIANGRWPSQKSAEAEKRANTNFKIVYERSANMTNANDNAAVTTMAYGLRPLPRNLNSEKSAIKIFKGVYGYYPVKATAWDVVRAIAYSGAKR</sequence>
<evidence type="ECO:0000313" key="3">
    <source>
        <dbReference type="EMBL" id="OGY42228.1"/>
    </source>
</evidence>
<reference evidence="3 4" key="1">
    <citation type="journal article" date="2016" name="Nat. Commun.">
        <title>Thousands of microbial genomes shed light on interconnected biogeochemical processes in an aquifer system.</title>
        <authorList>
            <person name="Anantharaman K."/>
            <person name="Brown C.T."/>
            <person name="Hug L.A."/>
            <person name="Sharon I."/>
            <person name="Castelle C.J."/>
            <person name="Probst A.J."/>
            <person name="Thomas B.C."/>
            <person name="Singh A."/>
            <person name="Wilkins M.J."/>
            <person name="Karaoz U."/>
            <person name="Brodie E.L."/>
            <person name="Williams K.H."/>
            <person name="Hubbard S.S."/>
            <person name="Banfield J.F."/>
        </authorList>
    </citation>
    <scope>NUCLEOTIDE SEQUENCE [LARGE SCALE GENOMIC DNA]</scope>
</reference>
<dbReference type="InterPro" id="IPR013783">
    <property type="entry name" value="Ig-like_fold"/>
</dbReference>
<gene>
    <name evidence="3" type="ORF">A2Y67_01795</name>
</gene>
<dbReference type="GO" id="GO:0000272">
    <property type="term" value="P:polysaccharide catabolic process"/>
    <property type="evidence" value="ECO:0007669"/>
    <property type="project" value="InterPro"/>
</dbReference>
<comment type="caution">
    <text evidence="3">The sequence shown here is derived from an EMBL/GenBank/DDBJ whole genome shotgun (WGS) entry which is preliminary data.</text>
</comment>